<protein>
    <submittedName>
        <fullName evidence="2">Uncharacterized protein</fullName>
    </submittedName>
</protein>
<keyword evidence="3" id="KW-1185">Reference proteome</keyword>
<name>A0A448XF52_9PLAT</name>
<gene>
    <name evidence="2" type="ORF">PXEA_LOCUS28569</name>
</gene>
<dbReference type="AlphaFoldDB" id="A0A448XF52"/>
<sequence>MTSYILTSVRSKEGDGNQNNPKNPGTSIANTQEWIDWHTQKNKQIVLQLDKGGAMVVMDRKQDTETMERTLGVRKTYQILQKDPTMKFNGTLKAMLTEMHNNGEIDRRMMKSN</sequence>
<comment type="caution">
    <text evidence="2">The sequence shown here is derived from an EMBL/GenBank/DDBJ whole genome shotgun (WGS) entry which is preliminary data.</text>
</comment>
<feature type="compositionally biased region" description="Polar residues" evidence="1">
    <location>
        <begin position="16"/>
        <end position="28"/>
    </location>
</feature>
<dbReference type="Proteomes" id="UP000784294">
    <property type="component" value="Unassembled WGS sequence"/>
</dbReference>
<evidence type="ECO:0000256" key="1">
    <source>
        <dbReference type="SAM" id="MobiDB-lite"/>
    </source>
</evidence>
<dbReference type="OrthoDB" id="10029313at2759"/>
<dbReference type="EMBL" id="CAAALY010249153">
    <property type="protein sequence ID" value="VEL35129.1"/>
    <property type="molecule type" value="Genomic_DNA"/>
</dbReference>
<evidence type="ECO:0000313" key="2">
    <source>
        <dbReference type="EMBL" id="VEL35129.1"/>
    </source>
</evidence>
<reference evidence="2" key="1">
    <citation type="submission" date="2018-11" db="EMBL/GenBank/DDBJ databases">
        <authorList>
            <consortium name="Pathogen Informatics"/>
        </authorList>
    </citation>
    <scope>NUCLEOTIDE SEQUENCE</scope>
</reference>
<organism evidence="2 3">
    <name type="scientific">Protopolystoma xenopodis</name>
    <dbReference type="NCBI Taxonomy" id="117903"/>
    <lineage>
        <taxon>Eukaryota</taxon>
        <taxon>Metazoa</taxon>
        <taxon>Spiralia</taxon>
        <taxon>Lophotrochozoa</taxon>
        <taxon>Platyhelminthes</taxon>
        <taxon>Monogenea</taxon>
        <taxon>Polyopisthocotylea</taxon>
        <taxon>Polystomatidea</taxon>
        <taxon>Polystomatidae</taxon>
        <taxon>Protopolystoma</taxon>
    </lineage>
</organism>
<feature type="region of interest" description="Disordered" evidence="1">
    <location>
        <begin position="1"/>
        <end position="28"/>
    </location>
</feature>
<accession>A0A448XF52</accession>
<evidence type="ECO:0000313" key="3">
    <source>
        <dbReference type="Proteomes" id="UP000784294"/>
    </source>
</evidence>
<proteinExistence type="predicted"/>